<gene>
    <name evidence="2" type="ORF">SAMEA2275694_04008</name>
</gene>
<reference evidence="2 3" key="1">
    <citation type="submission" date="2016-11" db="EMBL/GenBank/DDBJ databases">
        <authorList>
            <consortium name="Pathogen Informatics"/>
        </authorList>
    </citation>
    <scope>NUCLEOTIDE SEQUENCE [LARGE SCALE GENOMIC DNA]</scope>
    <source>
        <strain evidence="2 3">968</strain>
    </source>
</reference>
<sequence>MPSTIATTGDSVIRMHRNVGEGARSAAAGLPTASAEGMRAGHAAILEGALAETRKSLEELARVASVGAGGAEALSGQDSESGRKFGGVREVRRG</sequence>
<dbReference type="RefSeq" id="WP_074338544.1">
    <property type="nucleotide sequence ID" value="NZ_FSCP01000002.1"/>
</dbReference>
<evidence type="ECO:0000313" key="2">
    <source>
        <dbReference type="EMBL" id="SHX83590.1"/>
    </source>
</evidence>
<evidence type="ECO:0000256" key="1">
    <source>
        <dbReference type="SAM" id="MobiDB-lite"/>
    </source>
</evidence>
<name>A0A9Q7SHI8_9MYCO</name>
<evidence type="ECO:0000313" key="3">
    <source>
        <dbReference type="Proteomes" id="UP000185183"/>
    </source>
</evidence>
<proteinExistence type="predicted"/>
<feature type="compositionally biased region" description="Basic and acidic residues" evidence="1">
    <location>
        <begin position="80"/>
        <end position="94"/>
    </location>
</feature>
<organism evidence="2 3">
    <name type="scientific">Mycobacteroides abscessus subsp. bolletii</name>
    <dbReference type="NCBI Taxonomy" id="319705"/>
    <lineage>
        <taxon>Bacteria</taxon>
        <taxon>Bacillati</taxon>
        <taxon>Actinomycetota</taxon>
        <taxon>Actinomycetes</taxon>
        <taxon>Mycobacteriales</taxon>
        <taxon>Mycobacteriaceae</taxon>
        <taxon>Mycobacteroides</taxon>
        <taxon>Mycobacteroides abscessus</taxon>
    </lineage>
</organism>
<accession>A0A9Q7SHI8</accession>
<dbReference type="AlphaFoldDB" id="A0A9Q7SHI8"/>
<dbReference type="Proteomes" id="UP000185183">
    <property type="component" value="Unassembled WGS sequence"/>
</dbReference>
<dbReference type="EMBL" id="FSFA01000005">
    <property type="protein sequence ID" value="SHX83590.1"/>
    <property type="molecule type" value="Genomic_DNA"/>
</dbReference>
<feature type="region of interest" description="Disordered" evidence="1">
    <location>
        <begin position="68"/>
        <end position="94"/>
    </location>
</feature>
<protein>
    <submittedName>
        <fullName evidence="2">Uncharacterized protein</fullName>
    </submittedName>
</protein>
<comment type="caution">
    <text evidence="2">The sequence shown here is derived from an EMBL/GenBank/DDBJ whole genome shotgun (WGS) entry which is preliminary data.</text>
</comment>